<comment type="similarity">
    <text evidence="2 3">Belongs to the small heat shock protein (HSP20) family.</text>
</comment>
<dbReference type="EMBL" id="JAATJA010000003">
    <property type="protein sequence ID" value="NJB69086.1"/>
    <property type="molecule type" value="Genomic_DNA"/>
</dbReference>
<comment type="caution">
    <text evidence="5">The sequence shown here is derived from an EMBL/GenBank/DDBJ whole genome shotgun (WGS) entry which is preliminary data.</text>
</comment>
<dbReference type="InterPro" id="IPR008978">
    <property type="entry name" value="HSP20-like_chaperone"/>
</dbReference>
<proteinExistence type="inferred from homology"/>
<evidence type="ECO:0000313" key="6">
    <source>
        <dbReference type="Proteomes" id="UP000580856"/>
    </source>
</evidence>
<dbReference type="PANTHER" id="PTHR46733:SF4">
    <property type="entry name" value="HEAT SHOCK PROTEIN 21, CHLOROPLASTIC"/>
    <property type="match status" value="1"/>
</dbReference>
<dbReference type="Pfam" id="PF00011">
    <property type="entry name" value="HSP20"/>
    <property type="match status" value="1"/>
</dbReference>
<evidence type="ECO:0000256" key="2">
    <source>
        <dbReference type="PROSITE-ProRule" id="PRU00285"/>
    </source>
</evidence>
<evidence type="ECO:0000259" key="4">
    <source>
        <dbReference type="PROSITE" id="PS01031"/>
    </source>
</evidence>
<keyword evidence="6" id="KW-1185">Reference proteome</keyword>
<dbReference type="InterPro" id="IPR044587">
    <property type="entry name" value="HSP21-like"/>
</dbReference>
<dbReference type="CDD" id="cd06464">
    <property type="entry name" value="ACD_sHsps-like"/>
    <property type="match status" value="1"/>
</dbReference>
<sequence length="121" mass="13756">MSNEVEKKNERELERHLPATDILERKDGWHMVLDMPGVEPDGLSIDLQDREIVVHGKSTYAPPAGEMHRTEFGAVEYARSFSLTDEVDRDKIKAVLKDGVLDLFLPRAEKTMPRKIEIKAG</sequence>
<evidence type="ECO:0000256" key="3">
    <source>
        <dbReference type="RuleBase" id="RU003616"/>
    </source>
</evidence>
<dbReference type="InterPro" id="IPR002068">
    <property type="entry name" value="A-crystallin/Hsp20_dom"/>
</dbReference>
<organism evidence="5 6">
    <name type="scientific">Desulfobaculum xiamenense</name>
    <dbReference type="NCBI Taxonomy" id="995050"/>
    <lineage>
        <taxon>Bacteria</taxon>
        <taxon>Pseudomonadati</taxon>
        <taxon>Thermodesulfobacteriota</taxon>
        <taxon>Desulfovibrionia</taxon>
        <taxon>Desulfovibrionales</taxon>
        <taxon>Desulfovibrionaceae</taxon>
        <taxon>Desulfobaculum</taxon>
    </lineage>
</organism>
<protein>
    <submittedName>
        <fullName evidence="5">HSP20 family molecular chaperone IbpA</fullName>
    </submittedName>
</protein>
<keyword evidence="1" id="KW-0346">Stress response</keyword>
<evidence type="ECO:0000256" key="1">
    <source>
        <dbReference type="ARBA" id="ARBA00023016"/>
    </source>
</evidence>
<accession>A0A846QJN1</accession>
<dbReference type="AlphaFoldDB" id="A0A846QJN1"/>
<dbReference type="Gene3D" id="2.60.40.790">
    <property type="match status" value="1"/>
</dbReference>
<dbReference type="GO" id="GO:0009408">
    <property type="term" value="P:response to heat"/>
    <property type="evidence" value="ECO:0007669"/>
    <property type="project" value="InterPro"/>
</dbReference>
<evidence type="ECO:0000313" key="5">
    <source>
        <dbReference type="EMBL" id="NJB69086.1"/>
    </source>
</evidence>
<dbReference type="RefSeq" id="WP_167942172.1">
    <property type="nucleotide sequence ID" value="NZ_JAATJA010000003.1"/>
</dbReference>
<dbReference type="PANTHER" id="PTHR46733">
    <property type="entry name" value="26.5 KDA HEAT SHOCK PROTEIN, MITOCHONDRIAL"/>
    <property type="match status" value="1"/>
</dbReference>
<dbReference type="Proteomes" id="UP000580856">
    <property type="component" value="Unassembled WGS sequence"/>
</dbReference>
<reference evidence="5 6" key="1">
    <citation type="submission" date="2020-03" db="EMBL/GenBank/DDBJ databases">
        <title>Genomic Encyclopedia of Type Strains, Phase IV (KMG-IV): sequencing the most valuable type-strain genomes for metagenomic binning, comparative biology and taxonomic classification.</title>
        <authorList>
            <person name="Goeker M."/>
        </authorList>
    </citation>
    <scope>NUCLEOTIDE SEQUENCE [LARGE SCALE GENOMIC DNA]</scope>
    <source>
        <strain evidence="5 6">DSM 24233</strain>
    </source>
</reference>
<dbReference type="SUPFAM" id="SSF49764">
    <property type="entry name" value="HSP20-like chaperones"/>
    <property type="match status" value="1"/>
</dbReference>
<feature type="domain" description="SHSP" evidence="4">
    <location>
        <begin position="11"/>
        <end position="121"/>
    </location>
</feature>
<dbReference type="PROSITE" id="PS01031">
    <property type="entry name" value="SHSP"/>
    <property type="match status" value="1"/>
</dbReference>
<name>A0A846QJN1_9BACT</name>
<gene>
    <name evidence="5" type="ORF">GGQ74_002780</name>
</gene>